<organism evidence="2 3">
    <name type="scientific">Sclerotinia borealis (strain F-4128)</name>
    <dbReference type="NCBI Taxonomy" id="1432307"/>
    <lineage>
        <taxon>Eukaryota</taxon>
        <taxon>Fungi</taxon>
        <taxon>Dikarya</taxon>
        <taxon>Ascomycota</taxon>
        <taxon>Pezizomycotina</taxon>
        <taxon>Leotiomycetes</taxon>
        <taxon>Helotiales</taxon>
        <taxon>Sclerotiniaceae</taxon>
        <taxon>Sclerotinia</taxon>
    </lineage>
</organism>
<gene>
    <name evidence="2" type="ORF">SBOR_2380</name>
</gene>
<evidence type="ECO:0000256" key="1">
    <source>
        <dbReference type="SAM" id="MobiDB-lite"/>
    </source>
</evidence>
<evidence type="ECO:0000313" key="2">
    <source>
        <dbReference type="EMBL" id="ESZ97257.1"/>
    </source>
</evidence>
<accession>W9CKC9</accession>
<proteinExistence type="predicted"/>
<keyword evidence="3" id="KW-1185">Reference proteome</keyword>
<evidence type="ECO:0000313" key="3">
    <source>
        <dbReference type="Proteomes" id="UP000019487"/>
    </source>
</evidence>
<reference evidence="2 3" key="1">
    <citation type="journal article" date="2014" name="Genome Announc.">
        <title>Draft genome sequence of Sclerotinia borealis, a psychrophilic plant pathogenic fungus.</title>
        <authorList>
            <person name="Mardanov A.V."/>
            <person name="Beletsky A.V."/>
            <person name="Kadnikov V.V."/>
            <person name="Ignatov A.N."/>
            <person name="Ravin N.V."/>
        </authorList>
    </citation>
    <scope>NUCLEOTIDE SEQUENCE [LARGE SCALE GENOMIC DNA]</scope>
    <source>
        <strain evidence="3">F-4157</strain>
    </source>
</reference>
<dbReference type="OrthoDB" id="10541474at2759"/>
<protein>
    <submittedName>
        <fullName evidence="2">Uncharacterized protein</fullName>
    </submittedName>
</protein>
<dbReference type="AlphaFoldDB" id="W9CKC9"/>
<dbReference type="Proteomes" id="UP000019487">
    <property type="component" value="Unassembled WGS sequence"/>
</dbReference>
<feature type="region of interest" description="Disordered" evidence="1">
    <location>
        <begin position="55"/>
        <end position="117"/>
    </location>
</feature>
<dbReference type="EMBL" id="AYSA01000095">
    <property type="protein sequence ID" value="ESZ97257.1"/>
    <property type="molecule type" value="Genomic_DNA"/>
</dbReference>
<name>W9CKC9_SCLBF</name>
<feature type="compositionally biased region" description="Polar residues" evidence="1">
    <location>
        <begin position="70"/>
        <end position="82"/>
    </location>
</feature>
<comment type="caution">
    <text evidence="2">The sequence shown here is derived from an EMBL/GenBank/DDBJ whole genome shotgun (WGS) entry which is preliminary data.</text>
</comment>
<sequence length="117" mass="12109">MAITNAVGHGVLRPLDTKQKTKRTHPRDTPNGIGEDGAQKLAMSVSTAVDDTMMCCAPSSQSETKKTRQSRGLKTSLSTSHVAGTRDRTTYGAGGHPGEGSSHAQGAVAPPPRDANG</sequence>
<dbReference type="HOGENOM" id="CLU_2086181_0_0_1"/>
<feature type="region of interest" description="Disordered" evidence="1">
    <location>
        <begin position="1"/>
        <end position="39"/>
    </location>
</feature>